<name>A0A448Z7F5_9STRA</name>
<accession>A0A448Z7F5</accession>
<keyword evidence="3" id="KW-1185">Reference proteome</keyword>
<dbReference type="AlphaFoldDB" id="A0A448Z7F5"/>
<protein>
    <submittedName>
        <fullName evidence="2">Uncharacterized protein</fullName>
    </submittedName>
</protein>
<feature type="compositionally biased region" description="Basic residues" evidence="1">
    <location>
        <begin position="65"/>
        <end position="76"/>
    </location>
</feature>
<reference evidence="2 3" key="1">
    <citation type="submission" date="2019-01" db="EMBL/GenBank/DDBJ databases">
        <authorList>
            <person name="Ferrante I. M."/>
        </authorList>
    </citation>
    <scope>NUCLEOTIDE SEQUENCE [LARGE SCALE GENOMIC DNA]</scope>
    <source>
        <strain evidence="2 3">B856</strain>
    </source>
</reference>
<gene>
    <name evidence="2" type="ORF">PSNMU_V1.4_AUG-EV-PASAV3_0048070</name>
</gene>
<organism evidence="2 3">
    <name type="scientific">Pseudo-nitzschia multistriata</name>
    <dbReference type="NCBI Taxonomy" id="183589"/>
    <lineage>
        <taxon>Eukaryota</taxon>
        <taxon>Sar</taxon>
        <taxon>Stramenopiles</taxon>
        <taxon>Ochrophyta</taxon>
        <taxon>Bacillariophyta</taxon>
        <taxon>Bacillariophyceae</taxon>
        <taxon>Bacillariophycidae</taxon>
        <taxon>Bacillariales</taxon>
        <taxon>Bacillariaceae</taxon>
        <taxon>Pseudo-nitzschia</taxon>
    </lineage>
</organism>
<evidence type="ECO:0000313" key="3">
    <source>
        <dbReference type="Proteomes" id="UP000291116"/>
    </source>
</evidence>
<proteinExistence type="predicted"/>
<feature type="compositionally biased region" description="Low complexity" evidence="1">
    <location>
        <begin position="80"/>
        <end position="89"/>
    </location>
</feature>
<evidence type="ECO:0000256" key="1">
    <source>
        <dbReference type="SAM" id="MobiDB-lite"/>
    </source>
</evidence>
<sequence length="124" mass="13370">MTSVSTGAPTNYVFPAAHGLHLDENGATGPTTRSRKRSPQAIGTIERRTEAEPDNSTSDPTEISRKRRRTASRKKPPPGAALKKPPAGASCKKRSVNDTEEKPTAEVVNCLSAMQGKIRKDRTC</sequence>
<dbReference type="EMBL" id="CAACVS010000148">
    <property type="protein sequence ID" value="VEU37974.1"/>
    <property type="molecule type" value="Genomic_DNA"/>
</dbReference>
<feature type="region of interest" description="Disordered" evidence="1">
    <location>
        <begin position="1"/>
        <end position="103"/>
    </location>
</feature>
<dbReference type="Proteomes" id="UP000291116">
    <property type="component" value="Unassembled WGS sequence"/>
</dbReference>
<evidence type="ECO:0000313" key="2">
    <source>
        <dbReference type="EMBL" id="VEU37974.1"/>
    </source>
</evidence>